<evidence type="ECO:0000313" key="1">
    <source>
        <dbReference type="EMBL" id="MFC7579887.1"/>
    </source>
</evidence>
<dbReference type="Proteomes" id="UP001596527">
    <property type="component" value="Unassembled WGS sequence"/>
</dbReference>
<protein>
    <recommendedName>
        <fullName evidence="3">Nucleic acid-binding protein</fullName>
    </recommendedName>
</protein>
<reference evidence="2" key="1">
    <citation type="journal article" date="2019" name="Int. J. Syst. Evol. Microbiol.">
        <title>The Global Catalogue of Microorganisms (GCM) 10K type strain sequencing project: providing services to taxonomists for standard genome sequencing and annotation.</title>
        <authorList>
            <consortium name="The Broad Institute Genomics Platform"/>
            <consortium name="The Broad Institute Genome Sequencing Center for Infectious Disease"/>
            <person name="Wu L."/>
            <person name="Ma J."/>
        </authorList>
    </citation>
    <scope>NUCLEOTIDE SEQUENCE [LARGE SCALE GENOMIC DNA]</scope>
    <source>
        <strain evidence="2">CCUG 56698</strain>
    </source>
</reference>
<evidence type="ECO:0008006" key="3">
    <source>
        <dbReference type="Google" id="ProtNLM"/>
    </source>
</evidence>
<keyword evidence="2" id="KW-1185">Reference proteome</keyword>
<gene>
    <name evidence="1" type="ORF">ACFQWG_01425</name>
</gene>
<organism evidence="1 2">
    <name type="scientific">Schaalia naturae</name>
    <dbReference type="NCBI Taxonomy" id="635203"/>
    <lineage>
        <taxon>Bacteria</taxon>
        <taxon>Bacillati</taxon>
        <taxon>Actinomycetota</taxon>
        <taxon>Actinomycetes</taxon>
        <taxon>Actinomycetales</taxon>
        <taxon>Actinomycetaceae</taxon>
        <taxon>Schaalia</taxon>
    </lineage>
</organism>
<dbReference type="RefSeq" id="WP_380971447.1">
    <property type="nucleotide sequence ID" value="NZ_JBHTEF010000001.1"/>
</dbReference>
<dbReference type="EMBL" id="JBHTEF010000001">
    <property type="protein sequence ID" value="MFC7579887.1"/>
    <property type="molecule type" value="Genomic_DNA"/>
</dbReference>
<dbReference type="PANTHER" id="PTHR39550">
    <property type="entry name" value="SLL0658 PROTEIN"/>
    <property type="match status" value="1"/>
</dbReference>
<accession>A0ABW2SIC2</accession>
<sequence length="189" mass="21134">MEVRILTSDGSILCFDTGPLRHFAVEGWLGVLKYLTRDRQVWIPDTVHEEITFQSSETPSLVQVLDAQWIRVDHGGDLEYAMAFARYKDRLASGRTNLGECGVLALGDTLGAEVVLDDRIARQIAEEEGIHVISTLTLLCDGIRQGKLTVGMVEQVADDLIAGDYYLPFGRGGFRYWALEQAMIGWEDR</sequence>
<dbReference type="Pfam" id="PF11848">
    <property type="entry name" value="DUF3368"/>
    <property type="match status" value="1"/>
</dbReference>
<comment type="caution">
    <text evidence="1">The sequence shown here is derived from an EMBL/GenBank/DDBJ whole genome shotgun (WGS) entry which is preliminary data.</text>
</comment>
<dbReference type="PANTHER" id="PTHR39550:SF1">
    <property type="entry name" value="SLL0658 PROTEIN"/>
    <property type="match status" value="1"/>
</dbReference>
<dbReference type="InterPro" id="IPR021799">
    <property type="entry name" value="PIN-like_prokaryotic"/>
</dbReference>
<name>A0ABW2SIC2_9ACTO</name>
<proteinExistence type="predicted"/>
<evidence type="ECO:0000313" key="2">
    <source>
        <dbReference type="Proteomes" id="UP001596527"/>
    </source>
</evidence>